<name>A0ABU2H4F7_9ACTN</name>
<keyword evidence="4" id="KW-1185">Reference proteome</keyword>
<dbReference type="EMBL" id="JAVLVT010000002">
    <property type="protein sequence ID" value="MDS1269882.1"/>
    <property type="molecule type" value="Genomic_DNA"/>
</dbReference>
<feature type="transmembrane region" description="Helical" evidence="2">
    <location>
        <begin position="527"/>
        <end position="548"/>
    </location>
</feature>
<feature type="transmembrane region" description="Helical" evidence="2">
    <location>
        <begin position="113"/>
        <end position="133"/>
    </location>
</feature>
<feature type="transmembrane region" description="Helical" evidence="2">
    <location>
        <begin position="323"/>
        <end position="341"/>
    </location>
</feature>
<dbReference type="Proteomes" id="UP001250214">
    <property type="component" value="Unassembled WGS sequence"/>
</dbReference>
<organism evidence="3 4">
    <name type="scientific">Lipingzhangella rawalii</name>
    <dbReference type="NCBI Taxonomy" id="2055835"/>
    <lineage>
        <taxon>Bacteria</taxon>
        <taxon>Bacillati</taxon>
        <taxon>Actinomycetota</taxon>
        <taxon>Actinomycetes</taxon>
        <taxon>Streptosporangiales</taxon>
        <taxon>Nocardiopsidaceae</taxon>
        <taxon>Lipingzhangella</taxon>
    </lineage>
</organism>
<keyword evidence="2" id="KW-0472">Membrane</keyword>
<feature type="transmembrane region" description="Helical" evidence="2">
    <location>
        <begin position="361"/>
        <end position="385"/>
    </location>
</feature>
<keyword evidence="2" id="KW-0812">Transmembrane</keyword>
<dbReference type="RefSeq" id="WP_310911417.1">
    <property type="nucleotide sequence ID" value="NZ_JAVLVT010000002.1"/>
</dbReference>
<feature type="transmembrane region" description="Helical" evidence="2">
    <location>
        <begin position="454"/>
        <end position="477"/>
    </location>
</feature>
<proteinExistence type="predicted"/>
<feature type="transmembrane region" description="Helical" evidence="2">
    <location>
        <begin position="189"/>
        <end position="209"/>
    </location>
</feature>
<keyword evidence="2" id="KW-1133">Transmembrane helix</keyword>
<accession>A0ABU2H4F7</accession>
<feature type="transmembrane region" description="Helical" evidence="2">
    <location>
        <begin position="418"/>
        <end position="442"/>
    </location>
</feature>
<feature type="transmembrane region" description="Helical" evidence="2">
    <location>
        <begin position="46"/>
        <end position="64"/>
    </location>
</feature>
<evidence type="ECO:0000256" key="2">
    <source>
        <dbReference type="SAM" id="Phobius"/>
    </source>
</evidence>
<gene>
    <name evidence="3" type="ORF">RIF23_06190</name>
</gene>
<evidence type="ECO:0000256" key="1">
    <source>
        <dbReference type="SAM" id="MobiDB-lite"/>
    </source>
</evidence>
<comment type="caution">
    <text evidence="3">The sequence shown here is derived from an EMBL/GenBank/DDBJ whole genome shotgun (WGS) entry which is preliminary data.</text>
</comment>
<reference evidence="4" key="1">
    <citation type="submission" date="2023-07" db="EMBL/GenBank/DDBJ databases">
        <title>Novel species in the genus Lipingzhangella isolated from Sambhar Salt Lake.</title>
        <authorList>
            <person name="Jiya N."/>
            <person name="Kajale S."/>
            <person name="Sharma A."/>
        </authorList>
    </citation>
    <scope>NUCLEOTIDE SEQUENCE [LARGE SCALE GENOMIC DNA]</scope>
    <source>
        <strain evidence="4">LS1_29</strain>
    </source>
</reference>
<evidence type="ECO:0000313" key="3">
    <source>
        <dbReference type="EMBL" id="MDS1269882.1"/>
    </source>
</evidence>
<feature type="transmembrane region" description="Helical" evidence="2">
    <location>
        <begin position="154"/>
        <end position="183"/>
    </location>
</feature>
<feature type="transmembrane region" description="Helical" evidence="2">
    <location>
        <begin position="264"/>
        <end position="284"/>
    </location>
</feature>
<feature type="transmembrane region" description="Helical" evidence="2">
    <location>
        <begin position="484"/>
        <end position="507"/>
    </location>
</feature>
<feature type="transmembrane region" description="Helical" evidence="2">
    <location>
        <begin position="216"/>
        <end position="237"/>
    </location>
</feature>
<evidence type="ECO:0000313" key="4">
    <source>
        <dbReference type="Proteomes" id="UP001250214"/>
    </source>
</evidence>
<sequence>MGSRADSPVATPERETTAVAPRRPADAFAGTGTLIRFQLRRDRLRIPVWLVAITATVVGSAASFTDIFQDDAEIAARIALLQGNPAGIALTGPGYGLAEASTDTIGPLIANELSATTIILVALMGIFLAVRHTRGEEESGRAELVRAGVVGRHAAITATLAVVGGSIVLLGALLGLGLAAVGMPWTGSMAFGVSMAGLGLVCTALALVFAQITEYARAAVGLSCALFAVAFAVRAAGDVADNVLVWYSPVGWTQALRPYAQEEWWPLLPLVGLALALAACAYALNVRRDFGSGLLRPRPGRARARAWLVSPLGLVFRQQRAGLLGWGATMVAFGLFGGVLSGEAEQLREIEFYENFVQFDAAALDQAMFGFYFLFLAMVAGGYTLQTLLRVRGAEHAGGAEAVLATAVSRWHWLGAHVLVALLGSAALLAVAGLAAGTVYAIQQADLVEIPRLVGAQMVHLPALAVLVGLATFLYGWWPRLSPLVWAVLGYSFLVWMFGPLLDLPQWMMDASPFLHVAELPHQDLEWAPVLALSGLALALVAGGLFGFRRRDIQPD</sequence>
<protein>
    <submittedName>
        <fullName evidence="3">Anibiotic ABC transporter efflux pump</fullName>
    </submittedName>
</protein>
<feature type="region of interest" description="Disordered" evidence="1">
    <location>
        <begin position="1"/>
        <end position="20"/>
    </location>
</feature>